<proteinExistence type="predicted"/>
<dbReference type="AlphaFoldDB" id="A0A931DKJ7"/>
<sequence length="201" mass="22069">MALGVEFASVVVRTAVADDALPGGLDAFAPTRHDYIEDEHLFRTGFMSTREADELAAHLLSLGLDGDAVAVEQAHGPLPAWLRRGEIGGHRAVWLAGQDPGRLVRPLQSVILRGPSRLRDAVTAMRAEEGIEIVRVPPGEHEADHFEIEREGALVDLRVHHPDDDTIIFWAERRQERNRCCRADIELLEWLGAALKAAGAA</sequence>
<reference evidence="1" key="1">
    <citation type="submission" date="2020-11" db="EMBL/GenBank/DDBJ databases">
        <title>Sequencing the genomes of 1000 actinobacteria strains.</title>
        <authorList>
            <person name="Klenk H.-P."/>
        </authorList>
    </citation>
    <scope>NUCLEOTIDE SEQUENCE</scope>
    <source>
        <strain evidence="1">DSM 43175</strain>
    </source>
</reference>
<gene>
    <name evidence="1" type="ORF">IW256_007022</name>
</gene>
<evidence type="ECO:0000313" key="2">
    <source>
        <dbReference type="Proteomes" id="UP000614047"/>
    </source>
</evidence>
<dbReference type="Proteomes" id="UP000614047">
    <property type="component" value="Unassembled WGS sequence"/>
</dbReference>
<name>A0A931DKJ7_9ACTN</name>
<comment type="caution">
    <text evidence="1">The sequence shown here is derived from an EMBL/GenBank/DDBJ whole genome shotgun (WGS) entry which is preliminary data.</text>
</comment>
<evidence type="ECO:0000313" key="1">
    <source>
        <dbReference type="EMBL" id="MBG6092909.1"/>
    </source>
</evidence>
<protein>
    <submittedName>
        <fullName evidence="1">Uncharacterized protein</fullName>
    </submittedName>
</protein>
<keyword evidence="2" id="KW-1185">Reference proteome</keyword>
<dbReference type="EMBL" id="JADOUA010000001">
    <property type="protein sequence ID" value="MBG6092909.1"/>
    <property type="molecule type" value="Genomic_DNA"/>
</dbReference>
<dbReference type="RefSeq" id="WP_197015031.1">
    <property type="nucleotide sequence ID" value="NZ_BAABES010000023.1"/>
</dbReference>
<accession>A0A931DKJ7</accession>
<organism evidence="1 2">
    <name type="scientific">Actinomadura viridis</name>
    <dbReference type="NCBI Taxonomy" id="58110"/>
    <lineage>
        <taxon>Bacteria</taxon>
        <taxon>Bacillati</taxon>
        <taxon>Actinomycetota</taxon>
        <taxon>Actinomycetes</taxon>
        <taxon>Streptosporangiales</taxon>
        <taxon>Thermomonosporaceae</taxon>
        <taxon>Actinomadura</taxon>
    </lineage>
</organism>